<protein>
    <recommendedName>
        <fullName evidence="7">Polysaccharide chain length determinant N-terminal domain-containing protein</fullName>
    </recommendedName>
</protein>
<evidence type="ECO:0000259" key="7">
    <source>
        <dbReference type="Pfam" id="PF02706"/>
    </source>
</evidence>
<evidence type="ECO:0000313" key="8">
    <source>
        <dbReference type="EMBL" id="MCW6511344.1"/>
    </source>
</evidence>
<evidence type="ECO:0000256" key="4">
    <source>
        <dbReference type="ARBA" id="ARBA00022989"/>
    </source>
</evidence>
<dbReference type="AlphaFoldDB" id="A0AA42CL82"/>
<feature type="transmembrane region" description="Helical" evidence="6">
    <location>
        <begin position="16"/>
        <end position="35"/>
    </location>
</feature>
<dbReference type="RefSeq" id="WP_282587720.1">
    <property type="nucleotide sequence ID" value="NZ_JAMOIM010000024.1"/>
</dbReference>
<reference evidence="8" key="1">
    <citation type="submission" date="2022-05" db="EMBL/GenBank/DDBJ databases">
        <authorList>
            <person name="Pankratov T."/>
        </authorList>
    </citation>
    <scope>NUCLEOTIDE SEQUENCE</scope>
    <source>
        <strain evidence="8">BP6-180914</strain>
    </source>
</reference>
<evidence type="ECO:0000313" key="9">
    <source>
        <dbReference type="Proteomes" id="UP001165667"/>
    </source>
</evidence>
<evidence type="ECO:0000256" key="3">
    <source>
        <dbReference type="ARBA" id="ARBA00022692"/>
    </source>
</evidence>
<keyword evidence="9" id="KW-1185">Reference proteome</keyword>
<sequence>MDQILFFARAATRRPGLFVAVLVTITLGAIGGVYLKRPVYESSAKVLVNFDTRGISLSRADVQYGGAMLQAVEVITSQVEILRSSKLLESTIDALGSETFADPPPTSPIVIALKATTDRLQAALDTVLSTLMLAEHVSPRDKLIEQVGKALRIYPVRQAQIIQVSFQWRSLQVPPLFLDRFLKNYIDTVVGLTGRVDSPDIMDRQIRRAADDLDAAERERHDLDVTYGIVDLKREKQTVAARIDRLTGLLQGTTADNEPSNLENLAGEAGSMAGSQIATLRGQISALRIERAKAETEFTADSRQSRGIDSQIAAAESALAAGLREVKDTLASLRARLTVLQSAEAAYDKVGRNIDIATEAFQTYRRAAEDQRLQFARETKLKVQIVDPPTTPFRPIGWSRLLLIGAGFAFAFMVAIVFVGLHTLLGLKWNSRLYDMEPQPGGNGKAVPFMGTARVQASQTRIVP</sequence>
<dbReference type="Gene3D" id="1.10.287.1490">
    <property type="match status" value="1"/>
</dbReference>
<evidence type="ECO:0000256" key="6">
    <source>
        <dbReference type="SAM" id="Phobius"/>
    </source>
</evidence>
<dbReference type="EMBL" id="JAMOIM010000024">
    <property type="protein sequence ID" value="MCW6511344.1"/>
    <property type="molecule type" value="Genomic_DNA"/>
</dbReference>
<evidence type="ECO:0000256" key="2">
    <source>
        <dbReference type="ARBA" id="ARBA00022475"/>
    </source>
</evidence>
<gene>
    <name evidence="8" type="ORF">M8523_25510</name>
</gene>
<organism evidence="8 9">
    <name type="scientific">Lichenifustis flavocetrariae</name>
    <dbReference type="NCBI Taxonomy" id="2949735"/>
    <lineage>
        <taxon>Bacteria</taxon>
        <taxon>Pseudomonadati</taxon>
        <taxon>Pseudomonadota</taxon>
        <taxon>Alphaproteobacteria</taxon>
        <taxon>Hyphomicrobiales</taxon>
        <taxon>Lichenihabitantaceae</taxon>
        <taxon>Lichenifustis</taxon>
    </lineage>
</organism>
<dbReference type="PANTHER" id="PTHR32309">
    <property type="entry name" value="TYROSINE-PROTEIN KINASE"/>
    <property type="match status" value="1"/>
</dbReference>
<dbReference type="GO" id="GO:0005886">
    <property type="term" value="C:plasma membrane"/>
    <property type="evidence" value="ECO:0007669"/>
    <property type="project" value="UniProtKB-SubCell"/>
</dbReference>
<keyword evidence="3 6" id="KW-0812">Transmembrane</keyword>
<dbReference type="Proteomes" id="UP001165667">
    <property type="component" value="Unassembled WGS sequence"/>
</dbReference>
<dbReference type="InterPro" id="IPR003856">
    <property type="entry name" value="LPS_length_determ_N"/>
</dbReference>
<evidence type="ECO:0000256" key="1">
    <source>
        <dbReference type="ARBA" id="ARBA00004651"/>
    </source>
</evidence>
<evidence type="ECO:0000256" key="5">
    <source>
        <dbReference type="ARBA" id="ARBA00023136"/>
    </source>
</evidence>
<proteinExistence type="predicted"/>
<dbReference type="InterPro" id="IPR050445">
    <property type="entry name" value="Bact_polysacc_biosynth/exp"/>
</dbReference>
<keyword evidence="4 6" id="KW-1133">Transmembrane helix</keyword>
<comment type="caution">
    <text evidence="8">The sequence shown here is derived from an EMBL/GenBank/DDBJ whole genome shotgun (WGS) entry which is preliminary data.</text>
</comment>
<keyword evidence="5 6" id="KW-0472">Membrane</keyword>
<dbReference type="Pfam" id="PF02706">
    <property type="entry name" value="Wzz"/>
    <property type="match status" value="1"/>
</dbReference>
<comment type="subcellular location">
    <subcellularLocation>
        <location evidence="1">Cell membrane</location>
        <topology evidence="1">Multi-pass membrane protein</topology>
    </subcellularLocation>
</comment>
<name>A0AA42CL82_9HYPH</name>
<feature type="domain" description="Polysaccharide chain length determinant N-terminal" evidence="7">
    <location>
        <begin position="17"/>
        <end position="95"/>
    </location>
</feature>
<accession>A0AA42CL82</accession>
<dbReference type="PANTHER" id="PTHR32309:SF31">
    <property type="entry name" value="CAPSULAR EXOPOLYSACCHARIDE FAMILY"/>
    <property type="match status" value="1"/>
</dbReference>
<feature type="transmembrane region" description="Helical" evidence="6">
    <location>
        <begin position="401"/>
        <end position="425"/>
    </location>
</feature>
<keyword evidence="2" id="KW-1003">Cell membrane</keyword>